<reference evidence="2" key="1">
    <citation type="submission" date="2016-10" db="EMBL/GenBank/DDBJ databases">
        <authorList>
            <person name="Varghese N."/>
            <person name="Submissions S."/>
        </authorList>
    </citation>
    <scope>NUCLEOTIDE SEQUENCE [LARGE SCALE GENOMIC DNA]</scope>
    <source>
        <strain evidence="2">DSM 11005</strain>
    </source>
</reference>
<proteinExistence type="predicted"/>
<dbReference type="RefSeq" id="WP_093731127.1">
    <property type="nucleotide sequence ID" value="NZ_FMYW01000019.1"/>
</dbReference>
<gene>
    <name evidence="1" type="ORF">SAMN04487864_11928</name>
</gene>
<name>A0A1G6P4L3_9FIRM</name>
<dbReference type="Proteomes" id="UP000198943">
    <property type="component" value="Unassembled WGS sequence"/>
</dbReference>
<keyword evidence="2" id="KW-1185">Reference proteome</keyword>
<dbReference type="OrthoDB" id="9870122at2"/>
<accession>A0A1G6P4L3</accession>
<dbReference type="EMBL" id="FMYW01000019">
    <property type="protein sequence ID" value="SDC74554.1"/>
    <property type="molecule type" value="Genomic_DNA"/>
</dbReference>
<evidence type="ECO:0000313" key="2">
    <source>
        <dbReference type="Proteomes" id="UP000198943"/>
    </source>
</evidence>
<protein>
    <submittedName>
        <fullName evidence="1">Nif11-like leader peptide domain-containing protein</fullName>
    </submittedName>
</protein>
<organism evidence="1 2">
    <name type="scientific">Succiniclasticum ruminis</name>
    <dbReference type="NCBI Taxonomy" id="40841"/>
    <lineage>
        <taxon>Bacteria</taxon>
        <taxon>Bacillati</taxon>
        <taxon>Bacillota</taxon>
        <taxon>Negativicutes</taxon>
        <taxon>Acidaminococcales</taxon>
        <taxon>Acidaminococcaceae</taxon>
        <taxon>Succiniclasticum</taxon>
    </lineage>
</organism>
<sequence>MPIDRNEITKEQIAKAMQCKSAEELIAFAKSEGIDITKEEAEAYLAEMNDVELDEEALKKVAGGNYVSCPIHCLTDCPRYGKGANCRRYGNT</sequence>
<dbReference type="AlphaFoldDB" id="A0A1G6P4L3"/>
<evidence type="ECO:0000313" key="1">
    <source>
        <dbReference type="EMBL" id="SDC74554.1"/>
    </source>
</evidence>